<name>A0A3N4HUJ7_ASCIM</name>
<dbReference type="Proteomes" id="UP000275078">
    <property type="component" value="Unassembled WGS sequence"/>
</dbReference>
<protein>
    <submittedName>
        <fullName evidence="2">Uncharacterized protein</fullName>
    </submittedName>
</protein>
<sequence length="742" mass="81351">MSSENPGTSLPTLPSSTSAGTGHKRDLSSGSSTGSQVPLEKKPKTEIEWKASSSSAEEEECSGPTGRRRQLDAPPTVQLARANWTVTTHRPVGDAVQLARNKELESDTDYGLEMLSRKQLFDDYAPANENDGSMGNEDEEMEDGDDDSDYDDSVSDDGVQEDDSEEDVSEGDDSEEDDSEVQEEFEMDPSDYEDEIWESSGEDGSDSFNDSESETEGKMDLEDGVDYSERLSAGKESNTRQGSKAPKECRSQDPDSSNSGSLPGSSSSRSSPGKERMERDGSKAPNISRQSVDSDSSELSAIPQSIRSLDLEGSIKQVDTEAGEGSIAGGSDCSDLSSIPESIRSMDLDGSKKREDSSVAGGSISGGSECSDWVPDSNSNRSLTGLESIKREDSNSPGGGSKADGSECSDLSSVPASLDLDLVSDVEFKAGSEDLAVSPSSNKSARDEAGSVASNVNGKMDWEGKYIPYHPAVSWQREFECKDPKHNSSGKERKLKGVYFDRHCKSRTTKHTEKDRRKQIRCLEENTCKQRKGFALVEDLRKHVWNIHTYAKCPLGSLVKVKGKDGGLRVYYKYCGFDIPEPVSNAANNPHEHHLRKVQHVCRRCKHHVGKHVGDYEQHLLDNPACRISAGPDAAINDVVDVNLVFKCLKDKCTVSNLPNEKAAREHLRVEHGCSFVCEICIYKRKAFGYGFPAMELQKGQTEARGRLLKHLKKAHIKPEDEPWELTVFKPIEKKIKDTLAN</sequence>
<dbReference type="EMBL" id="ML119725">
    <property type="protein sequence ID" value="RPA77502.1"/>
    <property type="molecule type" value="Genomic_DNA"/>
</dbReference>
<feature type="compositionally biased region" description="Basic and acidic residues" evidence="1">
    <location>
        <begin position="272"/>
        <end position="282"/>
    </location>
</feature>
<feature type="compositionally biased region" description="Polar residues" evidence="1">
    <location>
        <begin position="285"/>
        <end position="307"/>
    </location>
</feature>
<feature type="compositionally biased region" description="Basic and acidic residues" evidence="1">
    <location>
        <begin position="39"/>
        <end position="49"/>
    </location>
</feature>
<feature type="compositionally biased region" description="Acidic residues" evidence="1">
    <location>
        <begin position="136"/>
        <end position="214"/>
    </location>
</feature>
<feature type="region of interest" description="Disordered" evidence="1">
    <location>
        <begin position="121"/>
        <end position="412"/>
    </location>
</feature>
<evidence type="ECO:0000313" key="2">
    <source>
        <dbReference type="EMBL" id="RPA77502.1"/>
    </source>
</evidence>
<accession>A0A3N4HUJ7</accession>
<feature type="compositionally biased region" description="Basic and acidic residues" evidence="1">
    <location>
        <begin position="215"/>
        <end position="233"/>
    </location>
</feature>
<feature type="compositionally biased region" description="Polar residues" evidence="1">
    <location>
        <begin position="376"/>
        <end position="385"/>
    </location>
</feature>
<feature type="region of interest" description="Disordered" evidence="1">
    <location>
        <begin position="1"/>
        <end position="100"/>
    </location>
</feature>
<evidence type="ECO:0000256" key="1">
    <source>
        <dbReference type="SAM" id="MobiDB-lite"/>
    </source>
</evidence>
<proteinExistence type="predicted"/>
<dbReference type="AlphaFoldDB" id="A0A3N4HUJ7"/>
<keyword evidence="3" id="KW-1185">Reference proteome</keyword>
<feature type="compositionally biased region" description="Low complexity" evidence="1">
    <location>
        <begin position="254"/>
        <end position="271"/>
    </location>
</feature>
<reference evidence="2 3" key="1">
    <citation type="journal article" date="2018" name="Nat. Ecol. Evol.">
        <title>Pezizomycetes genomes reveal the molecular basis of ectomycorrhizal truffle lifestyle.</title>
        <authorList>
            <person name="Murat C."/>
            <person name="Payen T."/>
            <person name="Noel B."/>
            <person name="Kuo A."/>
            <person name="Morin E."/>
            <person name="Chen J."/>
            <person name="Kohler A."/>
            <person name="Krizsan K."/>
            <person name="Balestrini R."/>
            <person name="Da Silva C."/>
            <person name="Montanini B."/>
            <person name="Hainaut M."/>
            <person name="Levati E."/>
            <person name="Barry K.W."/>
            <person name="Belfiori B."/>
            <person name="Cichocki N."/>
            <person name="Clum A."/>
            <person name="Dockter R.B."/>
            <person name="Fauchery L."/>
            <person name="Guy J."/>
            <person name="Iotti M."/>
            <person name="Le Tacon F."/>
            <person name="Lindquist E.A."/>
            <person name="Lipzen A."/>
            <person name="Malagnac F."/>
            <person name="Mello A."/>
            <person name="Molinier V."/>
            <person name="Miyauchi S."/>
            <person name="Poulain J."/>
            <person name="Riccioni C."/>
            <person name="Rubini A."/>
            <person name="Sitrit Y."/>
            <person name="Splivallo R."/>
            <person name="Traeger S."/>
            <person name="Wang M."/>
            <person name="Zifcakova L."/>
            <person name="Wipf D."/>
            <person name="Zambonelli A."/>
            <person name="Paolocci F."/>
            <person name="Nowrousian M."/>
            <person name="Ottonello S."/>
            <person name="Baldrian P."/>
            <person name="Spatafora J.W."/>
            <person name="Henrissat B."/>
            <person name="Nagy L.G."/>
            <person name="Aury J.M."/>
            <person name="Wincker P."/>
            <person name="Grigoriev I.V."/>
            <person name="Bonfante P."/>
            <person name="Martin F.M."/>
        </authorList>
    </citation>
    <scope>NUCLEOTIDE SEQUENCE [LARGE SCALE GENOMIC DNA]</scope>
    <source>
        <strain evidence="2 3">RN42</strain>
    </source>
</reference>
<evidence type="ECO:0000313" key="3">
    <source>
        <dbReference type="Proteomes" id="UP000275078"/>
    </source>
</evidence>
<feature type="compositionally biased region" description="Basic and acidic residues" evidence="1">
    <location>
        <begin position="344"/>
        <end position="357"/>
    </location>
</feature>
<feature type="compositionally biased region" description="Low complexity" evidence="1">
    <location>
        <begin position="1"/>
        <end position="21"/>
    </location>
</feature>
<organism evidence="2 3">
    <name type="scientific">Ascobolus immersus RN42</name>
    <dbReference type="NCBI Taxonomy" id="1160509"/>
    <lineage>
        <taxon>Eukaryota</taxon>
        <taxon>Fungi</taxon>
        <taxon>Dikarya</taxon>
        <taxon>Ascomycota</taxon>
        <taxon>Pezizomycotina</taxon>
        <taxon>Pezizomycetes</taxon>
        <taxon>Pezizales</taxon>
        <taxon>Ascobolaceae</taxon>
        <taxon>Ascobolus</taxon>
    </lineage>
</organism>
<gene>
    <name evidence="2" type="ORF">BJ508DRAFT_364398</name>
</gene>
<feature type="compositionally biased region" description="Low complexity" evidence="1">
    <location>
        <begin position="358"/>
        <end position="368"/>
    </location>
</feature>